<evidence type="ECO:0000256" key="1">
    <source>
        <dbReference type="ARBA" id="ARBA00022490"/>
    </source>
</evidence>
<dbReference type="InterPro" id="IPR027417">
    <property type="entry name" value="P-loop_NTPase"/>
</dbReference>
<keyword evidence="14" id="KW-1185">Reference proteome</keyword>
<feature type="binding site" evidence="10">
    <location>
        <begin position="122"/>
        <end position="125"/>
    </location>
    <ligand>
        <name>GTP</name>
        <dbReference type="ChEBI" id="CHEBI:37565"/>
    </ligand>
</feature>
<dbReference type="CDD" id="cd01854">
    <property type="entry name" value="YjeQ_EngC"/>
    <property type="match status" value="1"/>
</dbReference>
<comment type="function">
    <text evidence="10">One of several proteins that assist in the late maturation steps of the functional core of the 30S ribosomal subunit. Helps release RbfA from mature subunits. May play a role in the assembly of ribosomal proteins into the subunit. Circularly permuted GTPase that catalyzes slow GTP hydrolysis, GTPase activity is stimulated by the 30S ribosomal subunit.</text>
</comment>
<keyword evidence="9 10" id="KW-0342">GTP-binding</keyword>
<comment type="cofactor">
    <cofactor evidence="10">
        <name>Zn(2+)</name>
        <dbReference type="ChEBI" id="CHEBI:29105"/>
    </cofactor>
    <text evidence="10">Binds 1 zinc ion per subunit.</text>
</comment>
<evidence type="ECO:0000259" key="12">
    <source>
        <dbReference type="PROSITE" id="PS51721"/>
    </source>
</evidence>
<sequence length="316" mass="34260">MPSQLTRARVLAQYRGHWLVASEADEPPQLLTARGRLTETPITGDWVGVDEGGAIAHVYNRTGTIIRRVPGEQGKPVSAQILAANVDLALVTEPLPEPKARRLERFAALAAAGGVPVALALTKTDLVDDGYLTAAQLARRMGVADAFDVSAVTGEGIDAVRSLLTPGTTAVLLGASGTGKSTLVNALLGEDRMKTGEVRASDRRGRHTTVTRELLTLPGGAQLIDTPGIRVAGLWDGTGESFADVDTLAEHCRFVDCEHRTEPGCAVRDAIDPERLAAWRKLQRELAWVEDRRAAQRQRDEWHKQITRHMRANPKR</sequence>
<dbReference type="EMBL" id="JAPDDP010000060">
    <property type="protein sequence ID" value="MDA0183775.1"/>
    <property type="molecule type" value="Genomic_DNA"/>
</dbReference>
<dbReference type="GO" id="GO:0019843">
    <property type="term" value="F:rRNA binding"/>
    <property type="evidence" value="ECO:0007669"/>
    <property type="project" value="UniProtKB-KW"/>
</dbReference>
<comment type="subcellular location">
    <subcellularLocation>
        <location evidence="10">Cytoplasm</location>
    </subcellularLocation>
</comment>
<protein>
    <recommendedName>
        <fullName evidence="10">Small ribosomal subunit biogenesis GTPase RsgA</fullName>
        <ecNumber evidence="10">3.6.1.-</ecNumber>
    </recommendedName>
</protein>
<keyword evidence="5 10" id="KW-0547">Nucleotide-binding</keyword>
<evidence type="ECO:0000256" key="7">
    <source>
        <dbReference type="ARBA" id="ARBA00022833"/>
    </source>
</evidence>
<keyword evidence="8 10" id="KW-0694">RNA-binding</keyword>
<dbReference type="InterPro" id="IPR030378">
    <property type="entry name" value="G_CP_dom"/>
</dbReference>
<dbReference type="EC" id="3.6.1.-" evidence="10"/>
<dbReference type="PANTHER" id="PTHR32120:SF10">
    <property type="entry name" value="SMALL RIBOSOMAL SUBUNIT BIOGENESIS GTPASE RSGA"/>
    <property type="match status" value="1"/>
</dbReference>
<evidence type="ECO:0000313" key="14">
    <source>
        <dbReference type="Proteomes" id="UP001147653"/>
    </source>
</evidence>
<keyword evidence="1 10" id="KW-0963">Cytoplasm</keyword>
<keyword evidence="6 10" id="KW-0378">Hydrolase</keyword>
<evidence type="ECO:0000256" key="6">
    <source>
        <dbReference type="ARBA" id="ARBA00022801"/>
    </source>
</evidence>
<dbReference type="InterPro" id="IPR004881">
    <property type="entry name" value="Ribosome_biogen_GTPase_RsgA"/>
</dbReference>
<dbReference type="Proteomes" id="UP001147653">
    <property type="component" value="Unassembled WGS sequence"/>
</dbReference>
<dbReference type="GO" id="GO:0003924">
    <property type="term" value="F:GTPase activity"/>
    <property type="evidence" value="ECO:0007669"/>
    <property type="project" value="UniProtKB-UniRule"/>
</dbReference>
<comment type="similarity">
    <text evidence="10">Belongs to the TRAFAC class YlqF/YawG GTPase family. RsgA subfamily.</text>
</comment>
<accession>A0A9X3NBT6</accession>
<evidence type="ECO:0000256" key="8">
    <source>
        <dbReference type="ARBA" id="ARBA00022884"/>
    </source>
</evidence>
<keyword evidence="7 10" id="KW-0862">Zinc</keyword>
<dbReference type="GO" id="GO:0042274">
    <property type="term" value="P:ribosomal small subunit biogenesis"/>
    <property type="evidence" value="ECO:0007669"/>
    <property type="project" value="UniProtKB-UniRule"/>
</dbReference>
<dbReference type="Gene3D" id="1.10.40.50">
    <property type="entry name" value="Probable gtpase engc, domain 3"/>
    <property type="match status" value="1"/>
</dbReference>
<feature type="binding site" evidence="10">
    <location>
        <begin position="174"/>
        <end position="182"/>
    </location>
    <ligand>
        <name>GTP</name>
        <dbReference type="ChEBI" id="CHEBI:37565"/>
    </ligand>
</feature>
<dbReference type="PROSITE" id="PS50936">
    <property type="entry name" value="ENGC_GTPASE"/>
    <property type="match status" value="1"/>
</dbReference>
<evidence type="ECO:0000256" key="5">
    <source>
        <dbReference type="ARBA" id="ARBA00022741"/>
    </source>
</evidence>
<evidence type="ECO:0000256" key="9">
    <source>
        <dbReference type="ARBA" id="ARBA00023134"/>
    </source>
</evidence>
<feature type="domain" description="CP-type G" evidence="12">
    <location>
        <begin position="71"/>
        <end position="232"/>
    </location>
</feature>
<comment type="subunit">
    <text evidence="10">Monomer. Associates with 30S ribosomal subunit, binds 16S rRNA.</text>
</comment>
<dbReference type="InterPro" id="IPR010914">
    <property type="entry name" value="RsgA_GTPase_dom"/>
</dbReference>
<dbReference type="HAMAP" id="MF_01820">
    <property type="entry name" value="GTPase_RsgA"/>
    <property type="match status" value="1"/>
</dbReference>
<feature type="binding site" evidence="10">
    <location>
        <position position="259"/>
    </location>
    <ligand>
        <name>Zn(2+)</name>
        <dbReference type="ChEBI" id="CHEBI:29105"/>
    </ligand>
</feature>
<feature type="binding site" evidence="10">
    <location>
        <position position="257"/>
    </location>
    <ligand>
        <name>Zn(2+)</name>
        <dbReference type="ChEBI" id="CHEBI:29105"/>
    </ligand>
</feature>
<keyword evidence="2 10" id="KW-0690">Ribosome biogenesis</keyword>
<evidence type="ECO:0000256" key="2">
    <source>
        <dbReference type="ARBA" id="ARBA00022517"/>
    </source>
</evidence>
<comment type="caution">
    <text evidence="13">The sequence shown here is derived from an EMBL/GenBank/DDBJ whole genome shotgun (WGS) entry which is preliminary data.</text>
</comment>
<dbReference type="AlphaFoldDB" id="A0A9X3NBT6"/>
<gene>
    <name evidence="10 13" type="primary">rsgA</name>
    <name evidence="13" type="ORF">OJ997_25935</name>
</gene>
<dbReference type="SUPFAM" id="SSF52540">
    <property type="entry name" value="P-loop containing nucleoside triphosphate hydrolases"/>
    <property type="match status" value="1"/>
</dbReference>
<organism evidence="13 14">
    <name type="scientific">Solirubrobacter phytolaccae</name>
    <dbReference type="NCBI Taxonomy" id="1404360"/>
    <lineage>
        <taxon>Bacteria</taxon>
        <taxon>Bacillati</taxon>
        <taxon>Actinomycetota</taxon>
        <taxon>Thermoleophilia</taxon>
        <taxon>Solirubrobacterales</taxon>
        <taxon>Solirubrobacteraceae</taxon>
        <taxon>Solirubrobacter</taxon>
    </lineage>
</organism>
<dbReference type="GO" id="GO:0005737">
    <property type="term" value="C:cytoplasm"/>
    <property type="evidence" value="ECO:0007669"/>
    <property type="project" value="UniProtKB-SubCell"/>
</dbReference>
<evidence type="ECO:0000256" key="10">
    <source>
        <dbReference type="HAMAP-Rule" id="MF_01820"/>
    </source>
</evidence>
<reference evidence="13" key="1">
    <citation type="submission" date="2022-10" db="EMBL/GenBank/DDBJ databases">
        <title>The WGS of Solirubrobacter phytolaccae KCTC 29190.</title>
        <authorList>
            <person name="Jiang Z."/>
        </authorList>
    </citation>
    <scope>NUCLEOTIDE SEQUENCE</scope>
    <source>
        <strain evidence="13">KCTC 29190</strain>
    </source>
</reference>
<evidence type="ECO:0000256" key="4">
    <source>
        <dbReference type="ARBA" id="ARBA00022730"/>
    </source>
</evidence>
<dbReference type="GO" id="GO:0005525">
    <property type="term" value="F:GTP binding"/>
    <property type="evidence" value="ECO:0007669"/>
    <property type="project" value="UniProtKB-UniRule"/>
</dbReference>
<dbReference type="Gene3D" id="3.40.50.300">
    <property type="entry name" value="P-loop containing nucleotide triphosphate hydrolases"/>
    <property type="match status" value="1"/>
</dbReference>
<name>A0A9X3NBT6_9ACTN</name>
<feature type="binding site" evidence="10">
    <location>
        <position position="265"/>
    </location>
    <ligand>
        <name>Zn(2+)</name>
        <dbReference type="ChEBI" id="CHEBI:29105"/>
    </ligand>
</feature>
<feature type="binding site" evidence="10">
    <location>
        <position position="252"/>
    </location>
    <ligand>
        <name>Zn(2+)</name>
        <dbReference type="ChEBI" id="CHEBI:29105"/>
    </ligand>
</feature>
<evidence type="ECO:0000259" key="11">
    <source>
        <dbReference type="PROSITE" id="PS50936"/>
    </source>
</evidence>
<dbReference type="NCBIfam" id="TIGR00157">
    <property type="entry name" value="ribosome small subunit-dependent GTPase A"/>
    <property type="match status" value="1"/>
</dbReference>
<feature type="domain" description="EngC GTPase" evidence="11">
    <location>
        <begin position="84"/>
        <end position="230"/>
    </location>
</feature>
<dbReference type="PANTHER" id="PTHR32120">
    <property type="entry name" value="SMALL RIBOSOMAL SUBUNIT BIOGENESIS GTPASE RSGA"/>
    <property type="match status" value="1"/>
</dbReference>
<keyword evidence="3 10" id="KW-0479">Metal-binding</keyword>
<dbReference type="Pfam" id="PF03193">
    <property type="entry name" value="RsgA_GTPase"/>
    <property type="match status" value="1"/>
</dbReference>
<proteinExistence type="inferred from homology"/>
<dbReference type="GO" id="GO:0046872">
    <property type="term" value="F:metal ion binding"/>
    <property type="evidence" value="ECO:0007669"/>
    <property type="project" value="UniProtKB-KW"/>
</dbReference>
<keyword evidence="4 10" id="KW-0699">rRNA-binding</keyword>
<evidence type="ECO:0000256" key="3">
    <source>
        <dbReference type="ARBA" id="ARBA00022723"/>
    </source>
</evidence>
<dbReference type="PROSITE" id="PS51721">
    <property type="entry name" value="G_CP"/>
    <property type="match status" value="1"/>
</dbReference>
<dbReference type="RefSeq" id="WP_270028188.1">
    <property type="nucleotide sequence ID" value="NZ_JAPDDP010000060.1"/>
</dbReference>
<evidence type="ECO:0000313" key="13">
    <source>
        <dbReference type="EMBL" id="MDA0183775.1"/>
    </source>
</evidence>